<feature type="domain" description="Major facilitator superfamily (MFS) profile" evidence="8">
    <location>
        <begin position="10"/>
        <end position="417"/>
    </location>
</feature>
<keyword evidence="6 7" id="KW-0472">Membrane</keyword>
<dbReference type="RefSeq" id="WP_183954584.1">
    <property type="nucleotide sequence ID" value="NZ_JACIEB010000002.1"/>
</dbReference>
<feature type="transmembrane region" description="Helical" evidence="7">
    <location>
        <begin position="272"/>
        <end position="293"/>
    </location>
</feature>
<evidence type="ECO:0000256" key="4">
    <source>
        <dbReference type="ARBA" id="ARBA00022692"/>
    </source>
</evidence>
<feature type="transmembrane region" description="Helical" evidence="7">
    <location>
        <begin position="159"/>
        <end position="176"/>
    </location>
</feature>
<dbReference type="AlphaFoldDB" id="A0A7W6DED0"/>
<keyword evidence="3" id="KW-1003">Cell membrane</keyword>
<feature type="transmembrane region" description="Helical" evidence="7">
    <location>
        <begin position="326"/>
        <end position="344"/>
    </location>
</feature>
<dbReference type="PROSITE" id="PS00217">
    <property type="entry name" value="SUGAR_TRANSPORT_2"/>
    <property type="match status" value="1"/>
</dbReference>
<comment type="caution">
    <text evidence="9">The sequence shown here is derived from an EMBL/GenBank/DDBJ whole genome shotgun (WGS) entry which is preliminary data.</text>
</comment>
<feature type="transmembrane region" description="Helical" evidence="7">
    <location>
        <begin position="12"/>
        <end position="36"/>
    </location>
</feature>
<dbReference type="InterPro" id="IPR005829">
    <property type="entry name" value="Sugar_transporter_CS"/>
</dbReference>
<dbReference type="InterPro" id="IPR036259">
    <property type="entry name" value="MFS_trans_sf"/>
</dbReference>
<feature type="transmembrane region" description="Helical" evidence="7">
    <location>
        <begin position="300"/>
        <end position="320"/>
    </location>
</feature>
<reference evidence="9 10" key="1">
    <citation type="submission" date="2020-08" db="EMBL/GenBank/DDBJ databases">
        <title>Genomic Encyclopedia of Type Strains, Phase IV (KMG-IV): sequencing the most valuable type-strain genomes for metagenomic binning, comparative biology and taxonomic classification.</title>
        <authorList>
            <person name="Goeker M."/>
        </authorList>
    </citation>
    <scope>NUCLEOTIDE SEQUENCE [LARGE SCALE GENOMIC DNA]</scope>
    <source>
        <strain evidence="9 10">DSM 29348</strain>
    </source>
</reference>
<evidence type="ECO:0000256" key="5">
    <source>
        <dbReference type="ARBA" id="ARBA00022989"/>
    </source>
</evidence>
<dbReference type="Proteomes" id="UP000552757">
    <property type="component" value="Unassembled WGS sequence"/>
</dbReference>
<feature type="transmembrane region" description="Helical" evidence="7">
    <location>
        <begin position="116"/>
        <end position="138"/>
    </location>
</feature>
<dbReference type="PROSITE" id="PS50850">
    <property type="entry name" value="MFS"/>
    <property type="match status" value="1"/>
</dbReference>
<dbReference type="FunFam" id="1.20.1250.20:FF:000001">
    <property type="entry name" value="Dicarboxylate MFS transporter"/>
    <property type="match status" value="1"/>
</dbReference>
<keyword evidence="4 7" id="KW-0812">Transmembrane</keyword>
<gene>
    <name evidence="9" type="ORF">GGR44_001255</name>
</gene>
<dbReference type="Pfam" id="PF07690">
    <property type="entry name" value="MFS_1"/>
    <property type="match status" value="1"/>
</dbReference>
<dbReference type="PANTHER" id="PTHR43045:SF1">
    <property type="entry name" value="SHIKIMATE TRANSPORTER"/>
    <property type="match status" value="1"/>
</dbReference>
<feature type="transmembrane region" description="Helical" evidence="7">
    <location>
        <begin position="395"/>
        <end position="413"/>
    </location>
</feature>
<dbReference type="CDD" id="cd17369">
    <property type="entry name" value="MFS_ShiA_like"/>
    <property type="match status" value="1"/>
</dbReference>
<comment type="subcellular location">
    <subcellularLocation>
        <location evidence="1">Cell membrane</location>
        <topology evidence="1">Multi-pass membrane protein</topology>
    </subcellularLocation>
</comment>
<dbReference type="GO" id="GO:0005886">
    <property type="term" value="C:plasma membrane"/>
    <property type="evidence" value="ECO:0007669"/>
    <property type="project" value="UniProtKB-SubCell"/>
</dbReference>
<dbReference type="GO" id="GO:0022857">
    <property type="term" value="F:transmembrane transporter activity"/>
    <property type="evidence" value="ECO:0007669"/>
    <property type="project" value="InterPro"/>
</dbReference>
<feature type="transmembrane region" description="Helical" evidence="7">
    <location>
        <begin position="365"/>
        <end position="389"/>
    </location>
</feature>
<keyword evidence="2" id="KW-0813">Transport</keyword>
<evidence type="ECO:0000256" key="7">
    <source>
        <dbReference type="SAM" id="Phobius"/>
    </source>
</evidence>
<feature type="transmembrane region" description="Helical" evidence="7">
    <location>
        <begin position="48"/>
        <end position="71"/>
    </location>
</feature>
<dbReference type="PANTHER" id="PTHR43045">
    <property type="entry name" value="SHIKIMATE TRANSPORTER"/>
    <property type="match status" value="1"/>
</dbReference>
<evidence type="ECO:0000313" key="10">
    <source>
        <dbReference type="Proteomes" id="UP000552757"/>
    </source>
</evidence>
<name>A0A7W6DED0_9SPHN</name>
<feature type="transmembrane region" description="Helical" evidence="7">
    <location>
        <begin position="83"/>
        <end position="104"/>
    </location>
</feature>
<sequence length="425" mass="45583">MKTQSQLRTVVGASLIGTTIEWFDFFIYGVAAALVFNKLFFPAFDPLTGTLIAFSTYALGFFARPVGGIVFGHFGDRIGRKTLLMISLLMMGLSTTAIGLLPTYDQVGALAPALLILLRLVQGFAVGGEWGGAVLIVAEEAPSASRGFWTSWPQVGAPAGNLLAAGVFALSSALLSDADFLAWGWRIPFLLSITLVLIGYWLRQAVEESRIFAEEAEQAHAFPAVEVLRRKGRALLVGGGLRFGENICYYVATTFSLTYFTEIRGGDRSLVLNAVLIGAALEMVTMPMFAALSDRVGRRWVYGAGAAFLVAWFLAFFALLDTADPLLVGLAITVAMIAHGAMYGPQAAFIAELFPTQLRYSGASIAYQATSILAGSLAPIIALSLYQLYHSITPVAAYVAMGMVVSVIAVFFAHETKGIDLRDID</sequence>
<proteinExistence type="predicted"/>
<feature type="transmembrane region" description="Helical" evidence="7">
    <location>
        <begin position="182"/>
        <end position="202"/>
    </location>
</feature>
<dbReference type="SUPFAM" id="SSF103473">
    <property type="entry name" value="MFS general substrate transporter"/>
    <property type="match status" value="1"/>
</dbReference>
<dbReference type="EMBL" id="JACIEB010000002">
    <property type="protein sequence ID" value="MBB3981608.1"/>
    <property type="molecule type" value="Genomic_DNA"/>
</dbReference>
<evidence type="ECO:0000256" key="3">
    <source>
        <dbReference type="ARBA" id="ARBA00022475"/>
    </source>
</evidence>
<dbReference type="Gene3D" id="1.20.1250.20">
    <property type="entry name" value="MFS general substrate transporter like domains"/>
    <property type="match status" value="1"/>
</dbReference>
<protein>
    <submittedName>
        <fullName evidence="9">Metabolite-proton symporter</fullName>
    </submittedName>
</protein>
<evidence type="ECO:0000256" key="2">
    <source>
        <dbReference type="ARBA" id="ARBA00022448"/>
    </source>
</evidence>
<keyword evidence="10" id="KW-1185">Reference proteome</keyword>
<evidence type="ECO:0000256" key="1">
    <source>
        <dbReference type="ARBA" id="ARBA00004651"/>
    </source>
</evidence>
<evidence type="ECO:0000313" key="9">
    <source>
        <dbReference type="EMBL" id="MBB3981608.1"/>
    </source>
</evidence>
<dbReference type="InterPro" id="IPR020846">
    <property type="entry name" value="MFS_dom"/>
</dbReference>
<keyword evidence="5 7" id="KW-1133">Transmembrane helix</keyword>
<accession>A0A7W6DED0</accession>
<organism evidence="9 10">
    <name type="scientific">Sphingobium fontiphilum</name>
    <dbReference type="NCBI Taxonomy" id="944425"/>
    <lineage>
        <taxon>Bacteria</taxon>
        <taxon>Pseudomonadati</taxon>
        <taxon>Pseudomonadota</taxon>
        <taxon>Alphaproteobacteria</taxon>
        <taxon>Sphingomonadales</taxon>
        <taxon>Sphingomonadaceae</taxon>
        <taxon>Sphingobium</taxon>
    </lineage>
</organism>
<evidence type="ECO:0000259" key="8">
    <source>
        <dbReference type="PROSITE" id="PS50850"/>
    </source>
</evidence>
<dbReference type="InterPro" id="IPR011701">
    <property type="entry name" value="MFS"/>
</dbReference>
<evidence type="ECO:0000256" key="6">
    <source>
        <dbReference type="ARBA" id="ARBA00023136"/>
    </source>
</evidence>